<evidence type="ECO:0000259" key="9">
    <source>
        <dbReference type="Pfam" id="PF00924"/>
    </source>
</evidence>
<keyword evidence="4 7" id="KW-0812">Transmembrane</keyword>
<feature type="chain" id="PRO_5002858400" evidence="8">
    <location>
        <begin position="27"/>
        <end position="556"/>
    </location>
</feature>
<dbReference type="PANTHER" id="PTHR30221">
    <property type="entry name" value="SMALL-CONDUCTANCE MECHANOSENSITIVE CHANNEL"/>
    <property type="match status" value="1"/>
</dbReference>
<evidence type="ECO:0000256" key="1">
    <source>
        <dbReference type="ARBA" id="ARBA00004651"/>
    </source>
</evidence>
<dbReference type="HOGENOM" id="CLU_032048_1_0_3"/>
<feature type="domain" description="Mechanosensitive ion channel MscS C-terminal" evidence="10">
    <location>
        <begin position="439"/>
        <end position="529"/>
    </location>
</feature>
<evidence type="ECO:0000256" key="2">
    <source>
        <dbReference type="ARBA" id="ARBA00008017"/>
    </source>
</evidence>
<feature type="transmembrane region" description="Helical" evidence="7">
    <location>
        <begin position="319"/>
        <end position="337"/>
    </location>
</feature>
<dbReference type="InterPro" id="IPR049278">
    <property type="entry name" value="MS_channel_C"/>
</dbReference>
<keyword evidence="6 7" id="KW-0472">Membrane</keyword>
<proteinExistence type="inferred from homology"/>
<evidence type="ECO:0000256" key="3">
    <source>
        <dbReference type="ARBA" id="ARBA00022475"/>
    </source>
</evidence>
<dbReference type="RefSeq" id="WP_012598566.1">
    <property type="nucleotide sequence ID" value="NC_011729.1"/>
</dbReference>
<feature type="transmembrane region" description="Helical" evidence="7">
    <location>
        <begin position="214"/>
        <end position="239"/>
    </location>
</feature>
<dbReference type="STRING" id="65393.PCC7424_1169"/>
<dbReference type="eggNOG" id="COG0668">
    <property type="taxonomic scope" value="Bacteria"/>
</dbReference>
<dbReference type="PANTHER" id="PTHR30221:SF18">
    <property type="entry name" value="SLL0590 PROTEIN"/>
    <property type="match status" value="1"/>
</dbReference>
<comment type="similarity">
    <text evidence="2">Belongs to the MscS (TC 1.A.23) family.</text>
</comment>
<evidence type="ECO:0000256" key="4">
    <source>
        <dbReference type="ARBA" id="ARBA00022692"/>
    </source>
</evidence>
<dbReference type="Proteomes" id="UP000002384">
    <property type="component" value="Chromosome"/>
</dbReference>
<dbReference type="InterPro" id="IPR023408">
    <property type="entry name" value="MscS_beta-dom_sf"/>
</dbReference>
<evidence type="ECO:0000256" key="6">
    <source>
        <dbReference type="ARBA" id="ARBA00023136"/>
    </source>
</evidence>
<evidence type="ECO:0000256" key="8">
    <source>
        <dbReference type="SAM" id="SignalP"/>
    </source>
</evidence>
<dbReference type="SUPFAM" id="SSF50182">
    <property type="entry name" value="Sm-like ribonucleoproteins"/>
    <property type="match status" value="1"/>
</dbReference>
<dbReference type="Gene3D" id="2.30.30.60">
    <property type="match status" value="1"/>
</dbReference>
<dbReference type="KEGG" id="cyc:PCC7424_1169"/>
<evidence type="ECO:0000256" key="5">
    <source>
        <dbReference type="ARBA" id="ARBA00022989"/>
    </source>
</evidence>
<dbReference type="InterPro" id="IPR011066">
    <property type="entry name" value="MscS_channel_C_sf"/>
</dbReference>
<dbReference type="InterPro" id="IPR006685">
    <property type="entry name" value="MscS_channel_2nd"/>
</dbReference>
<dbReference type="Pfam" id="PF00924">
    <property type="entry name" value="MS_channel_2nd"/>
    <property type="match status" value="1"/>
</dbReference>
<reference evidence="12" key="1">
    <citation type="journal article" date="2011" name="MBio">
        <title>Novel metabolic attributes of the genus Cyanothece, comprising a group of unicellular nitrogen-fixing Cyanobacteria.</title>
        <authorList>
            <person name="Bandyopadhyay A."/>
            <person name="Elvitigala T."/>
            <person name="Welsh E."/>
            <person name="Stockel J."/>
            <person name="Liberton M."/>
            <person name="Min H."/>
            <person name="Sherman L.A."/>
            <person name="Pakrasi H.B."/>
        </authorList>
    </citation>
    <scope>NUCLEOTIDE SEQUENCE [LARGE SCALE GENOMIC DNA]</scope>
    <source>
        <strain evidence="12">PCC 7424</strain>
    </source>
</reference>
<keyword evidence="8" id="KW-0732">Signal</keyword>
<dbReference type="InterPro" id="IPR010920">
    <property type="entry name" value="LSM_dom_sf"/>
</dbReference>
<keyword evidence="3" id="KW-1003">Cell membrane</keyword>
<dbReference type="InterPro" id="IPR045275">
    <property type="entry name" value="MscS_archaea/bacteria_type"/>
</dbReference>
<gene>
    <name evidence="11" type="ordered locus">PCC7424_1169</name>
</gene>
<comment type="subcellular location">
    <subcellularLocation>
        <location evidence="1">Cell membrane</location>
        <topology evidence="1">Multi-pass membrane protein</topology>
    </subcellularLocation>
</comment>
<feature type="transmembrane region" description="Helical" evidence="7">
    <location>
        <begin position="270"/>
        <end position="288"/>
    </location>
</feature>
<evidence type="ECO:0000256" key="7">
    <source>
        <dbReference type="SAM" id="Phobius"/>
    </source>
</evidence>
<feature type="transmembrane region" description="Helical" evidence="7">
    <location>
        <begin position="349"/>
        <end position="375"/>
    </location>
</feature>
<name>B7K752_GLOC7</name>
<evidence type="ECO:0000259" key="10">
    <source>
        <dbReference type="Pfam" id="PF21082"/>
    </source>
</evidence>
<sequence length="556" mass="63100">MKKRLKILIVGFFMTFLIVMSIPLVAAQQTPSPPSPKPTKQQEGVPVVFNEDTLFTIKERFGGYSPETRVEVITQRLQDYAKDYTLPVNDLKIVSEKIENIPLSVITGDNIEIVTITNRDAQAAEYARDELAQIYLQKIKKAISHYREERSTGNLIRGVIFTIVTTIILLISLFIINNIFTKIYQRLKAWGNTHIRPVYIGTFELIRANQLDNILIFVTQVTQALIIVGLFVIYFPLIFSQFFWTQGWAVIFWNSIFQTLETGWNAFSNYLPNLLTIILVTTITYIILRFSKPFFHELSQGAFHLPNFYPEWALPTYRLITFLIIALATIIVFPLLPGFNSPAFQGISVFLGILFSLGSTSIVANVVSGTILIYTRAFRVGDPIKIDDKFGQVIETTLLVTRLLTPTNEVISIPNSEIITSSIMNLNFATKELDKPYIVRTTVYLGYEVPWRKAYEALMEAALKMDGVADFPAPFVLQGELNDVYVTYSLNVYVNQDYFKDKTATDLEKTRSKLHENIRDCCQQAEIRIFAPSYEADPTAYGPAAESFVLPSGENN</sequence>
<keyword evidence="5 7" id="KW-1133">Transmembrane helix</keyword>
<dbReference type="Gene3D" id="1.10.287.1260">
    <property type="match status" value="1"/>
</dbReference>
<accession>B7K752</accession>
<dbReference type="GO" id="GO:0008381">
    <property type="term" value="F:mechanosensitive monoatomic ion channel activity"/>
    <property type="evidence" value="ECO:0007669"/>
    <property type="project" value="InterPro"/>
</dbReference>
<dbReference type="SUPFAM" id="SSF82689">
    <property type="entry name" value="Mechanosensitive channel protein MscS (YggB), C-terminal domain"/>
    <property type="match status" value="1"/>
</dbReference>
<organism evidence="11 12">
    <name type="scientific">Gloeothece citriformis (strain PCC 7424)</name>
    <name type="common">Cyanothece sp. (strain PCC 7424)</name>
    <dbReference type="NCBI Taxonomy" id="65393"/>
    <lineage>
        <taxon>Bacteria</taxon>
        <taxon>Bacillati</taxon>
        <taxon>Cyanobacteriota</taxon>
        <taxon>Cyanophyceae</taxon>
        <taxon>Oscillatoriophycideae</taxon>
        <taxon>Chroococcales</taxon>
        <taxon>Aphanothecaceae</taxon>
        <taxon>Gloeothece</taxon>
        <taxon>Gloeothece citriformis</taxon>
    </lineage>
</organism>
<dbReference type="Pfam" id="PF21082">
    <property type="entry name" value="MS_channel_3rd"/>
    <property type="match status" value="1"/>
</dbReference>
<feature type="signal peptide" evidence="8">
    <location>
        <begin position="1"/>
        <end position="26"/>
    </location>
</feature>
<dbReference type="EMBL" id="CP001291">
    <property type="protein sequence ID" value="ACK69620.1"/>
    <property type="molecule type" value="Genomic_DNA"/>
</dbReference>
<feature type="transmembrane region" description="Helical" evidence="7">
    <location>
        <begin position="155"/>
        <end position="180"/>
    </location>
</feature>
<feature type="domain" description="Mechanosensitive ion channel MscS" evidence="9">
    <location>
        <begin position="362"/>
        <end position="427"/>
    </location>
</feature>
<protein>
    <submittedName>
        <fullName evidence="11">MscS Mechanosensitive ion channel</fullName>
    </submittedName>
</protein>
<dbReference type="OrthoDB" id="428547at2"/>
<dbReference type="AlphaFoldDB" id="B7K752"/>
<dbReference type="GO" id="GO:0005886">
    <property type="term" value="C:plasma membrane"/>
    <property type="evidence" value="ECO:0007669"/>
    <property type="project" value="UniProtKB-SubCell"/>
</dbReference>
<dbReference type="Gene3D" id="3.30.70.100">
    <property type="match status" value="1"/>
</dbReference>
<evidence type="ECO:0000313" key="11">
    <source>
        <dbReference type="EMBL" id="ACK69620.1"/>
    </source>
</evidence>
<evidence type="ECO:0000313" key="12">
    <source>
        <dbReference type="Proteomes" id="UP000002384"/>
    </source>
</evidence>
<keyword evidence="12" id="KW-1185">Reference proteome</keyword>